<dbReference type="PANTHER" id="PTHR12902:SF1">
    <property type="entry name" value="WISKOTT-ALDRICH SYNDROME PROTEIN FAMILY MEMBER"/>
    <property type="match status" value="1"/>
</dbReference>
<comment type="function">
    <text evidence="2">Involved in regulation of actin and microtubule organization. Part of a WAVE complex that activates the Arp2/3 complex.</text>
</comment>
<dbReference type="GO" id="GO:0071933">
    <property type="term" value="F:Arp2/3 complex binding"/>
    <property type="evidence" value="ECO:0000318"/>
    <property type="project" value="GO_Central"/>
</dbReference>
<dbReference type="InParanoid" id="A0A2K1J3M2"/>
<accession>A0A2K1J3M2</accession>
<feature type="region of interest" description="Disordered" evidence="3">
    <location>
        <begin position="387"/>
        <end position="443"/>
    </location>
</feature>
<keyword evidence="2" id="KW-0963">Cytoplasm</keyword>
<reference evidence="4 6" key="2">
    <citation type="journal article" date="2018" name="Plant J.">
        <title>The Physcomitrella patens chromosome-scale assembly reveals moss genome structure and evolution.</title>
        <authorList>
            <person name="Lang D."/>
            <person name="Ullrich K.K."/>
            <person name="Murat F."/>
            <person name="Fuchs J."/>
            <person name="Jenkins J."/>
            <person name="Haas F.B."/>
            <person name="Piednoel M."/>
            <person name="Gundlach H."/>
            <person name="Van Bel M."/>
            <person name="Meyberg R."/>
            <person name="Vives C."/>
            <person name="Morata J."/>
            <person name="Symeonidi A."/>
            <person name="Hiss M."/>
            <person name="Muchero W."/>
            <person name="Kamisugi Y."/>
            <person name="Saleh O."/>
            <person name="Blanc G."/>
            <person name="Decker E.L."/>
            <person name="van Gessel N."/>
            <person name="Grimwood J."/>
            <person name="Hayes R.D."/>
            <person name="Graham S.W."/>
            <person name="Gunter L.E."/>
            <person name="McDaniel S.F."/>
            <person name="Hoernstein S.N.W."/>
            <person name="Larsson A."/>
            <person name="Li F.W."/>
            <person name="Perroud P.F."/>
            <person name="Phillips J."/>
            <person name="Ranjan P."/>
            <person name="Rokshar D.S."/>
            <person name="Rothfels C.J."/>
            <person name="Schneider L."/>
            <person name="Shu S."/>
            <person name="Stevenson D.W."/>
            <person name="Thummler F."/>
            <person name="Tillich M."/>
            <person name="Villarreal Aguilar J.C."/>
            <person name="Widiez T."/>
            <person name="Wong G.K."/>
            <person name="Wymore A."/>
            <person name="Zhang Y."/>
            <person name="Zimmer A.D."/>
            <person name="Quatrano R.S."/>
            <person name="Mayer K.F.X."/>
            <person name="Goodstein D."/>
            <person name="Casacuberta J.M."/>
            <person name="Vandepoele K."/>
            <person name="Reski R."/>
            <person name="Cuming A.C."/>
            <person name="Tuskan G.A."/>
            <person name="Maumus F."/>
            <person name="Salse J."/>
            <person name="Schmutz J."/>
            <person name="Rensing S.A."/>
        </authorList>
    </citation>
    <scope>NUCLEOTIDE SEQUENCE [LARGE SCALE GENOMIC DNA]</scope>
    <source>
        <strain evidence="5 6">cv. Gransden 2004</strain>
    </source>
</reference>
<dbReference type="Gene3D" id="1.20.5.340">
    <property type="match status" value="1"/>
</dbReference>
<dbReference type="EnsemblPlants" id="Pp3c17_12560V3.2">
    <property type="protein sequence ID" value="Pp3c17_12560V3.2"/>
    <property type="gene ID" value="Pp3c17_12560"/>
</dbReference>
<dbReference type="EnsemblPlants" id="Pp3c17_12560V3.1">
    <property type="protein sequence ID" value="Pp3c17_12560V3.1"/>
    <property type="gene ID" value="Pp3c17_12560"/>
</dbReference>
<dbReference type="EMBL" id="ABEU02000017">
    <property type="protein sequence ID" value="PNR36118.1"/>
    <property type="molecule type" value="Genomic_DNA"/>
</dbReference>
<dbReference type="Proteomes" id="UP000006727">
    <property type="component" value="Chromosome 17"/>
</dbReference>
<evidence type="ECO:0000256" key="3">
    <source>
        <dbReference type="SAM" id="MobiDB-lite"/>
    </source>
</evidence>
<dbReference type="Gramene" id="Pp3c17_12560V3.1">
    <property type="protein sequence ID" value="Pp3c17_12560V3.1"/>
    <property type="gene ID" value="Pp3c17_12560"/>
</dbReference>
<dbReference type="GO" id="GO:0003779">
    <property type="term" value="F:actin binding"/>
    <property type="evidence" value="ECO:0007669"/>
    <property type="project" value="UniProtKB-UniRule"/>
</dbReference>
<keyword evidence="2" id="KW-0206">Cytoskeleton</keyword>
<feature type="compositionally biased region" description="Acidic residues" evidence="3">
    <location>
        <begin position="305"/>
        <end position="322"/>
    </location>
</feature>
<feature type="region of interest" description="Disordered" evidence="3">
    <location>
        <begin position="248"/>
        <end position="284"/>
    </location>
</feature>
<dbReference type="GO" id="GO:0030036">
    <property type="term" value="P:actin cytoskeleton organization"/>
    <property type="evidence" value="ECO:0000318"/>
    <property type="project" value="GO_Central"/>
</dbReference>
<feature type="compositionally biased region" description="Polar residues" evidence="3">
    <location>
        <begin position="649"/>
        <end position="682"/>
    </location>
</feature>
<reference evidence="4 6" key="1">
    <citation type="journal article" date="2008" name="Science">
        <title>The Physcomitrella genome reveals evolutionary insights into the conquest of land by plants.</title>
        <authorList>
            <person name="Rensing S."/>
            <person name="Lang D."/>
            <person name="Zimmer A."/>
            <person name="Terry A."/>
            <person name="Salamov A."/>
            <person name="Shapiro H."/>
            <person name="Nishiyama T."/>
            <person name="Perroud P.-F."/>
            <person name="Lindquist E."/>
            <person name="Kamisugi Y."/>
            <person name="Tanahashi T."/>
            <person name="Sakakibara K."/>
            <person name="Fujita T."/>
            <person name="Oishi K."/>
            <person name="Shin-I T."/>
            <person name="Kuroki Y."/>
            <person name="Toyoda A."/>
            <person name="Suzuki Y."/>
            <person name="Hashimoto A."/>
            <person name="Yamaguchi K."/>
            <person name="Sugano A."/>
            <person name="Kohara Y."/>
            <person name="Fujiyama A."/>
            <person name="Anterola A."/>
            <person name="Aoki S."/>
            <person name="Ashton N."/>
            <person name="Barbazuk W.B."/>
            <person name="Barker E."/>
            <person name="Bennetzen J."/>
            <person name="Bezanilla M."/>
            <person name="Blankenship R."/>
            <person name="Cho S.H."/>
            <person name="Dutcher S."/>
            <person name="Estelle M."/>
            <person name="Fawcett J.A."/>
            <person name="Gundlach H."/>
            <person name="Hanada K."/>
            <person name="Heyl A."/>
            <person name="Hicks K.A."/>
            <person name="Hugh J."/>
            <person name="Lohr M."/>
            <person name="Mayer K."/>
            <person name="Melkozernov A."/>
            <person name="Murata T."/>
            <person name="Nelson D."/>
            <person name="Pils B."/>
            <person name="Prigge M."/>
            <person name="Reiss B."/>
            <person name="Renner T."/>
            <person name="Rombauts S."/>
            <person name="Rushton P."/>
            <person name="Sanderfoot A."/>
            <person name="Schween G."/>
            <person name="Shiu S.-H."/>
            <person name="Stueber K."/>
            <person name="Theodoulou F.L."/>
            <person name="Tu H."/>
            <person name="Van de Peer Y."/>
            <person name="Verrier P.J."/>
            <person name="Waters E."/>
            <person name="Wood A."/>
            <person name="Yang L."/>
            <person name="Cove D."/>
            <person name="Cuming A."/>
            <person name="Hasebe M."/>
            <person name="Lucas S."/>
            <person name="Mishler D.B."/>
            <person name="Reski R."/>
            <person name="Grigoriev I."/>
            <person name="Quatrano R.S."/>
            <person name="Boore J.L."/>
        </authorList>
    </citation>
    <scope>NUCLEOTIDE SEQUENCE [LARGE SCALE GENOMIC DNA]</scope>
    <source>
        <strain evidence="5 6">cv. Gransden 2004</strain>
    </source>
</reference>
<protein>
    <recommendedName>
        <fullName evidence="2">Protein SCAR</fullName>
    </recommendedName>
    <alternativeName>
        <fullName evidence="2">Protein WAVE</fullName>
    </alternativeName>
</protein>
<comment type="similarity">
    <text evidence="1 2">Belongs to the SCAR/WAVE family.</text>
</comment>
<dbReference type="GO" id="GO:0034237">
    <property type="term" value="F:protein kinase A regulatory subunit binding"/>
    <property type="evidence" value="ECO:0000318"/>
    <property type="project" value="GO_Central"/>
</dbReference>
<feature type="compositionally biased region" description="Polar residues" evidence="3">
    <location>
        <begin position="708"/>
        <end position="717"/>
    </location>
</feature>
<sequence length="852" mass="94833">MPLVRYEVRCEHSLANPDLYRTVDRYDSEGLLEGMAIGGLVGLVRQLGDLAEFAAEIFHGLHVDVMTIVSRGKDLKARVARLEADLPAVEKALLSEASQCRFAYTARSKCRLSLPMDQNLCAQGELPPFVRGFYDDCRGPPRLFLLDKFDKAGRGACVKRYTDPTYFRITWATAQLERAEQAERERLAEQERRNSENNPSKKAGPLTYRRERVPSVQLEDLEGFIRDSDPDPRSEHLHRVVRISFEDDLTPDRPRPPEEPESLDATFRNRQVTEMNEGPVLDPVKITGKDIENEKLRRRTRVEYDADGEPSDEEEEEEEEEEAKCFMDTLTTMSFDADSEADFRSPRNARGSVDSRTSVDSETSSQTRLALVPQWVTPLKVLVLKAHEEGRRHTSPSRRSVGVNQKGDFTPLLRLEKPDVPIAGPEPGQESEASGGSSGSQPAIDHQQEARYADKLIENELNITSHNELETQESYVKLTEAQLKDSSKLSMITQRAAEKFANESHDSISLQDVFRALTRAKVEEQVLPAEARDQSPMPENEVSHVSRQDNQSILENAQQDVCVPKSRRLWARNNDSQVATSGILLRVLPLKLNGGVYNDDKLRARLLNDGEHSQEEIISPRALVQLEGEEVLKQDSEISSRIDCEMACNSSSNASSPYTNISSSSVVEDDGCTSSASESSPKGPNFFALLSPPESPSRNSRGLMGSHASYNTSSQFGRDSPKAPPTIPFLSLSPTVSRFSSFSYEPPVSFVDYSRPPPQLVSPPLEDINLSLHTSDGPAASSSQAPDKLKDVSTSNPSLNGVVAGLQAEANRSQPSRQPNSVVRPRTWNDRSEHNVAATLRAIRQERIFLVN</sequence>
<feature type="compositionally biased region" description="Low complexity" evidence="3">
    <location>
        <begin position="425"/>
        <end position="443"/>
    </location>
</feature>
<feature type="compositionally biased region" description="Polar residues" evidence="3">
    <location>
        <begin position="354"/>
        <end position="367"/>
    </location>
</feature>
<keyword evidence="2" id="KW-0009">Actin-binding</keyword>
<dbReference type="Gene3D" id="6.10.280.150">
    <property type="match status" value="1"/>
</dbReference>
<evidence type="ECO:0000313" key="4">
    <source>
        <dbReference type="EMBL" id="PNR36118.1"/>
    </source>
</evidence>
<feature type="region of interest" description="Disordered" evidence="3">
    <location>
        <begin position="182"/>
        <end position="213"/>
    </location>
</feature>
<keyword evidence="6" id="KW-1185">Reference proteome</keyword>
<dbReference type="InterPro" id="IPR028288">
    <property type="entry name" value="SCAR/WAVE_fam"/>
</dbReference>
<evidence type="ECO:0000256" key="1">
    <source>
        <dbReference type="ARBA" id="ARBA00006993"/>
    </source>
</evidence>
<feature type="compositionally biased region" description="Polar residues" evidence="3">
    <location>
        <begin position="810"/>
        <end position="821"/>
    </location>
</feature>
<evidence type="ECO:0000313" key="5">
    <source>
        <dbReference type="EnsemblPlants" id="Pp3c17_12560V3.1"/>
    </source>
</evidence>
<dbReference type="GO" id="GO:0005856">
    <property type="term" value="C:cytoskeleton"/>
    <property type="evidence" value="ECO:0007669"/>
    <property type="project" value="UniProtKB-SubCell"/>
</dbReference>
<dbReference type="GO" id="GO:2000601">
    <property type="term" value="P:positive regulation of Arp2/3 complex-mediated actin nucleation"/>
    <property type="evidence" value="ECO:0000318"/>
    <property type="project" value="GO_Central"/>
</dbReference>
<name>A0A2K1J3M2_PHYPA</name>
<organism evidence="4">
    <name type="scientific">Physcomitrium patens</name>
    <name type="common">Spreading-leaved earth moss</name>
    <name type="synonym">Physcomitrella patens</name>
    <dbReference type="NCBI Taxonomy" id="3218"/>
    <lineage>
        <taxon>Eukaryota</taxon>
        <taxon>Viridiplantae</taxon>
        <taxon>Streptophyta</taxon>
        <taxon>Embryophyta</taxon>
        <taxon>Bryophyta</taxon>
        <taxon>Bryophytina</taxon>
        <taxon>Bryopsida</taxon>
        <taxon>Funariidae</taxon>
        <taxon>Funariales</taxon>
        <taxon>Funariaceae</taxon>
        <taxon>Physcomitrium</taxon>
    </lineage>
</organism>
<dbReference type="PaxDb" id="3218-PP1S313_102V6.1"/>
<feature type="compositionally biased region" description="Basic and acidic residues" evidence="3">
    <location>
        <begin position="182"/>
        <end position="195"/>
    </location>
</feature>
<evidence type="ECO:0000313" key="6">
    <source>
        <dbReference type="Proteomes" id="UP000006727"/>
    </source>
</evidence>
<dbReference type="AlphaFoldDB" id="A0A2K1J3M2"/>
<reference evidence="5" key="3">
    <citation type="submission" date="2020-12" db="UniProtKB">
        <authorList>
            <consortium name="EnsemblPlants"/>
        </authorList>
    </citation>
    <scope>IDENTIFICATION</scope>
</reference>
<dbReference type="Gramene" id="Pp3c17_12560V3.2">
    <property type="protein sequence ID" value="Pp3c17_12560V3.2"/>
    <property type="gene ID" value="Pp3c17_12560"/>
</dbReference>
<gene>
    <name evidence="4" type="ORF">PHYPA_021969</name>
</gene>
<feature type="region of interest" description="Disordered" evidence="3">
    <location>
        <begin position="301"/>
        <end position="367"/>
    </location>
</feature>
<feature type="region of interest" description="Disordered" evidence="3">
    <location>
        <begin position="762"/>
        <end position="830"/>
    </location>
</feature>
<comment type="subcellular location">
    <subcellularLocation>
        <location evidence="2">Cytoplasm</location>
        <location evidence="2">Cytoskeleton</location>
    </subcellularLocation>
</comment>
<dbReference type="PANTHER" id="PTHR12902">
    <property type="entry name" value="WASP-1"/>
    <property type="match status" value="1"/>
</dbReference>
<feature type="region of interest" description="Disordered" evidence="3">
    <location>
        <begin position="649"/>
        <end position="722"/>
    </location>
</feature>
<proteinExistence type="inferred from homology"/>
<evidence type="ECO:0000256" key="2">
    <source>
        <dbReference type="RuleBase" id="RU367034"/>
    </source>
</evidence>